<dbReference type="CDD" id="cd16015">
    <property type="entry name" value="LTA_synthase"/>
    <property type="match status" value="1"/>
</dbReference>
<dbReference type="PANTHER" id="PTHR47371">
    <property type="entry name" value="LIPOTEICHOIC ACID SYNTHASE"/>
    <property type="match status" value="1"/>
</dbReference>
<evidence type="ECO:0000256" key="1">
    <source>
        <dbReference type="ARBA" id="ARBA00004651"/>
    </source>
</evidence>
<comment type="subcellular location">
    <subcellularLocation>
        <location evidence="1">Cell membrane</location>
        <topology evidence="1">Multi-pass membrane protein</topology>
    </subcellularLocation>
</comment>
<name>A0A3D8J3E6_9HELI</name>
<keyword evidence="5 6" id="KW-0472">Membrane</keyword>
<gene>
    <name evidence="8" type="ORF">CQA57_07310</name>
</gene>
<dbReference type="GO" id="GO:0016740">
    <property type="term" value="F:transferase activity"/>
    <property type="evidence" value="ECO:0007669"/>
    <property type="project" value="UniProtKB-KW"/>
</dbReference>
<keyword evidence="4 6" id="KW-1133">Transmembrane helix</keyword>
<feature type="domain" description="Sulfatase N-terminal" evidence="7">
    <location>
        <begin position="301"/>
        <end position="588"/>
    </location>
</feature>
<keyword evidence="3 6" id="KW-0812">Transmembrane</keyword>
<feature type="transmembrane region" description="Helical" evidence="6">
    <location>
        <begin position="73"/>
        <end position="90"/>
    </location>
</feature>
<evidence type="ECO:0000313" key="8">
    <source>
        <dbReference type="EMBL" id="RDU71999.1"/>
    </source>
</evidence>
<dbReference type="Gene3D" id="3.40.720.10">
    <property type="entry name" value="Alkaline Phosphatase, subunit A"/>
    <property type="match status" value="1"/>
</dbReference>
<dbReference type="OrthoDB" id="9760224at2"/>
<evidence type="ECO:0000313" key="9">
    <source>
        <dbReference type="Proteomes" id="UP000256695"/>
    </source>
</evidence>
<evidence type="ECO:0000256" key="3">
    <source>
        <dbReference type="ARBA" id="ARBA00022692"/>
    </source>
</evidence>
<feature type="transmembrane region" description="Helical" evidence="6">
    <location>
        <begin position="12"/>
        <end position="38"/>
    </location>
</feature>
<accession>A0A3D8J3E6</accession>
<keyword evidence="2" id="KW-1003">Cell membrane</keyword>
<feature type="transmembrane region" description="Helical" evidence="6">
    <location>
        <begin position="192"/>
        <end position="212"/>
    </location>
</feature>
<dbReference type="InterPro" id="IPR017850">
    <property type="entry name" value="Alkaline_phosphatase_core_sf"/>
</dbReference>
<dbReference type="GO" id="GO:0005886">
    <property type="term" value="C:plasma membrane"/>
    <property type="evidence" value="ECO:0007669"/>
    <property type="project" value="UniProtKB-SubCell"/>
</dbReference>
<evidence type="ECO:0000256" key="5">
    <source>
        <dbReference type="ARBA" id="ARBA00023136"/>
    </source>
</evidence>
<evidence type="ECO:0000259" key="7">
    <source>
        <dbReference type="Pfam" id="PF00884"/>
    </source>
</evidence>
<keyword evidence="8" id="KW-0808">Transferase</keyword>
<dbReference type="InterPro" id="IPR000917">
    <property type="entry name" value="Sulfatase_N"/>
</dbReference>
<organism evidence="8 9">
    <name type="scientific">Helicobacter anseris</name>
    <dbReference type="NCBI Taxonomy" id="375926"/>
    <lineage>
        <taxon>Bacteria</taxon>
        <taxon>Pseudomonadati</taxon>
        <taxon>Campylobacterota</taxon>
        <taxon>Epsilonproteobacteria</taxon>
        <taxon>Campylobacterales</taxon>
        <taxon>Helicobacteraceae</taxon>
        <taxon>Helicobacter</taxon>
    </lineage>
</organism>
<keyword evidence="9" id="KW-1185">Reference proteome</keyword>
<dbReference type="Pfam" id="PF00884">
    <property type="entry name" value="Sulfatase"/>
    <property type="match status" value="1"/>
</dbReference>
<dbReference type="SUPFAM" id="SSF53649">
    <property type="entry name" value="Alkaline phosphatase-like"/>
    <property type="match status" value="1"/>
</dbReference>
<dbReference type="InterPro" id="IPR050448">
    <property type="entry name" value="OpgB/LTA_synthase_biosynth"/>
</dbReference>
<protein>
    <submittedName>
        <fullName evidence="8">Phosphatidylglycerol--membrane-oligosaccharide glycerophosphotransferase</fullName>
    </submittedName>
</protein>
<dbReference type="PANTHER" id="PTHR47371:SF3">
    <property type="entry name" value="PHOSPHOGLYCEROL TRANSFERASE I"/>
    <property type="match status" value="1"/>
</dbReference>
<proteinExistence type="predicted"/>
<feature type="transmembrane region" description="Helical" evidence="6">
    <location>
        <begin position="102"/>
        <end position="122"/>
    </location>
</feature>
<comment type="caution">
    <text evidence="8">The sequence shown here is derived from an EMBL/GenBank/DDBJ whole genome shotgun (WGS) entry which is preliminary data.</text>
</comment>
<dbReference type="AlphaFoldDB" id="A0A3D8J3E6"/>
<dbReference type="EMBL" id="NXLX01000023">
    <property type="protein sequence ID" value="RDU71999.1"/>
    <property type="molecule type" value="Genomic_DNA"/>
</dbReference>
<feature type="transmembrane region" description="Helical" evidence="6">
    <location>
        <begin position="151"/>
        <end position="171"/>
    </location>
</feature>
<sequence length="678" mass="78831">MMKTNRLSHLFLRTLYFLVFLSFIFVVARICFILYIGVYHKALFVLDSTSQAQNIFLQILQTLWGGFLYDNRIVAIFGILYFLISLCSLWKDGFLKAQKYFAYFTFLLIIFFSIANMTYYTIYDDVFNFILLGLFFDDTKAIMATGLSGDYFLSVKIVFLIALFVLTKYLYDFGIKKIDEKSQCKNIKLINWLCVPCLAFLMIFFANSTLSLRATSLDREVRIVQNDFLRKITPSVFRSLYLVYKGYKLSYKSSFASFTTSTPKEAAINFFGLKDSKNQDLDLSKLLEKTSSNSKESPKIQHIFYIISESLGTWAFDPFYDEIGLVSGLKSLVDNKNGFMIKTFFETAHGTIWSLESQITGLFYTNVPLYLRASSLKAMPVAIAHNIKQDGYLTRFYYGGSSTWRNLNNFSKSQGFDEVLDDSDFSYFANLRHYPKPMSNVWGVWDNIMFDFIEDYTAKNSQKTFNMIMTTTNHPPFDLPLEQFHIDIKKFDDFFAKKLPNTFWKPQDLAVLWWYDKQVTTFIKKMAKKYPNSLFVITGDHSNRAPKDMSFRSYREVPMILYSPVLSPKKISDVGSHLDIGATILELVSPKGFVYRSFGKPLFTNNLKIPFDKDRSFIGFEVVGTHRYLYTTQDEMIYLQMPKKDTDLQEARELMQKAQDAKALSWYLFSKDDLLIKE</sequence>
<reference evidence="8 9" key="1">
    <citation type="submission" date="2018-04" db="EMBL/GenBank/DDBJ databases">
        <title>Novel Campyloabacter and Helicobacter Species and Strains.</title>
        <authorList>
            <person name="Mannion A.J."/>
            <person name="Shen Z."/>
            <person name="Fox J.G."/>
        </authorList>
    </citation>
    <scope>NUCLEOTIDE SEQUENCE [LARGE SCALE GENOMIC DNA]</scope>
    <source>
        <strain evidence="8 9">MIT 04-9362</strain>
    </source>
</reference>
<evidence type="ECO:0000256" key="6">
    <source>
        <dbReference type="SAM" id="Phobius"/>
    </source>
</evidence>
<evidence type="ECO:0000256" key="4">
    <source>
        <dbReference type="ARBA" id="ARBA00022989"/>
    </source>
</evidence>
<evidence type="ECO:0000256" key="2">
    <source>
        <dbReference type="ARBA" id="ARBA00022475"/>
    </source>
</evidence>
<dbReference type="Proteomes" id="UP000256695">
    <property type="component" value="Unassembled WGS sequence"/>
</dbReference>